<dbReference type="PROSITE" id="PS51387">
    <property type="entry name" value="FAD_PCMH"/>
    <property type="match status" value="1"/>
</dbReference>
<dbReference type="GO" id="GO:0016491">
    <property type="term" value="F:oxidoreductase activity"/>
    <property type="evidence" value="ECO:0007669"/>
    <property type="project" value="UniProtKB-KW"/>
</dbReference>
<dbReference type="PANTHER" id="PTHR42934">
    <property type="entry name" value="GLYCOLATE OXIDASE SUBUNIT GLCD"/>
    <property type="match status" value="1"/>
</dbReference>
<dbReference type="InterPro" id="IPR016171">
    <property type="entry name" value="Vanillyl_alc_oxidase_C-sub2"/>
</dbReference>
<dbReference type="InterPro" id="IPR051914">
    <property type="entry name" value="FAD-linked_OxidoTrans_Type4"/>
</dbReference>
<dbReference type="InterPro" id="IPR004113">
    <property type="entry name" value="FAD-bd_oxidored_4_C"/>
</dbReference>
<sequence>MKLDNIISEPSRILQGSRIPEAYSVNEHSIKVNLHAVAYPLNTQEVVDLVKYANQNDLAIITYGANTGLAEATSAFGGELIIDLSRMTQIIDFDLDTLTLVVEPGVTNGDVQQYVESKGYFYPPDPGAKHGSIGGNVATNAGGMRAVKYGTTREYVRKMEIVLANSDVIETGSVAIKNSSGYNLNHLFIGSEGTLGIITKVYLKVIPLPKFKQSYIAAFPSLDDAAESVLSILRNGLDITAVEFFERRAIAYSEQLLNKTFPSEKGVAYLLMTFDGMQEAVIQEEAQRLEKITHDHNAVEFLVLSEEDSLTAWDLRDNILAGILTISEQEPLDYSVPVNEFVNFFKYTHEVEANSGLNFISFGHAGDGNIHSSILRGDLTQDEWQEKKHEILTNLYAYVSEVGGLPSAEHGIGLVKKPYFKQVMSSEYLHYLKQIKLAFDPDNRLNPGKIFD</sequence>
<evidence type="ECO:0000259" key="5">
    <source>
        <dbReference type="PROSITE" id="PS51387"/>
    </source>
</evidence>
<dbReference type="Proteomes" id="UP000306420">
    <property type="component" value="Unassembled WGS sequence"/>
</dbReference>
<organism evidence="6 7">
    <name type="scientific">Ruoffia tabacinasalis</name>
    <dbReference type="NCBI Taxonomy" id="87458"/>
    <lineage>
        <taxon>Bacteria</taxon>
        <taxon>Bacillati</taxon>
        <taxon>Bacillota</taxon>
        <taxon>Bacilli</taxon>
        <taxon>Lactobacillales</taxon>
        <taxon>Aerococcaceae</taxon>
        <taxon>Ruoffia</taxon>
    </lineage>
</organism>
<dbReference type="Gene3D" id="1.10.45.10">
    <property type="entry name" value="Vanillyl-alcohol Oxidase, Chain A, domain 4"/>
    <property type="match status" value="1"/>
</dbReference>
<dbReference type="SUPFAM" id="SSF55103">
    <property type="entry name" value="FAD-linked oxidases, C-terminal domain"/>
    <property type="match status" value="1"/>
</dbReference>
<dbReference type="EMBL" id="VBSP01000001">
    <property type="protein sequence ID" value="TLQ49413.1"/>
    <property type="molecule type" value="Genomic_DNA"/>
</dbReference>
<dbReference type="AlphaFoldDB" id="A0A5R9EK29"/>
<comment type="caution">
    <text evidence="6">The sequence shown here is derived from an EMBL/GenBank/DDBJ whole genome shotgun (WGS) entry which is preliminary data.</text>
</comment>
<dbReference type="PANTHER" id="PTHR42934:SF2">
    <property type="entry name" value="GLYCOLATE OXIDASE SUBUNIT GLCD"/>
    <property type="match status" value="1"/>
</dbReference>
<dbReference type="Gene3D" id="3.30.465.10">
    <property type="match status" value="1"/>
</dbReference>
<dbReference type="SUPFAM" id="SSF56176">
    <property type="entry name" value="FAD-binding/transporter-associated domain-like"/>
    <property type="match status" value="1"/>
</dbReference>
<evidence type="ECO:0000256" key="4">
    <source>
        <dbReference type="ARBA" id="ARBA00023002"/>
    </source>
</evidence>
<keyword evidence="2" id="KW-0285">Flavoprotein</keyword>
<evidence type="ECO:0000313" key="7">
    <source>
        <dbReference type="Proteomes" id="UP000306420"/>
    </source>
</evidence>
<dbReference type="Gene3D" id="3.30.70.2740">
    <property type="match status" value="1"/>
</dbReference>
<dbReference type="GO" id="GO:0071949">
    <property type="term" value="F:FAD binding"/>
    <property type="evidence" value="ECO:0007669"/>
    <property type="project" value="InterPro"/>
</dbReference>
<evidence type="ECO:0000256" key="3">
    <source>
        <dbReference type="ARBA" id="ARBA00022827"/>
    </source>
</evidence>
<evidence type="ECO:0000313" key="6">
    <source>
        <dbReference type="EMBL" id="TLQ49413.1"/>
    </source>
</evidence>
<dbReference type="InterPro" id="IPR036318">
    <property type="entry name" value="FAD-bd_PCMH-like_sf"/>
</dbReference>
<dbReference type="Pfam" id="PF02913">
    <property type="entry name" value="FAD-oxidase_C"/>
    <property type="match status" value="1"/>
</dbReference>
<gene>
    <name evidence="6" type="ORF">FEZ33_00025</name>
</gene>
<evidence type="ECO:0000256" key="2">
    <source>
        <dbReference type="ARBA" id="ARBA00022630"/>
    </source>
</evidence>
<dbReference type="InterPro" id="IPR016169">
    <property type="entry name" value="FAD-bd_PCMH_sub2"/>
</dbReference>
<dbReference type="FunFam" id="1.10.45.10:FF:000001">
    <property type="entry name" value="D-lactate dehydrogenase mitochondrial"/>
    <property type="match status" value="1"/>
</dbReference>
<feature type="domain" description="FAD-binding PCMH-type" evidence="5">
    <location>
        <begin position="30"/>
        <end position="208"/>
    </location>
</feature>
<name>A0A5R9EK29_9LACT</name>
<dbReference type="OrthoDB" id="9767256at2"/>
<reference evidence="6 7" key="1">
    <citation type="submission" date="2019-05" db="EMBL/GenBank/DDBJ databases">
        <title>The metagenome of a microbial culture collection derived from dairy environment covers the genomic content of the human microbiome.</title>
        <authorList>
            <person name="Roder T."/>
            <person name="Wuthrich D."/>
            <person name="Sattari Z."/>
            <person name="Von Ah U."/>
            <person name="Bar C."/>
            <person name="Ronchi F."/>
            <person name="Macpherson A.J."/>
            <person name="Ganal-Vonarburg S.C."/>
            <person name="Bruggmann R."/>
            <person name="Vergeres G."/>
        </authorList>
    </citation>
    <scope>NUCLEOTIDE SEQUENCE [LARGE SCALE GENOMIC DNA]</scope>
    <source>
        <strain evidence="6 7">FAM 24227</strain>
    </source>
</reference>
<dbReference type="InterPro" id="IPR016164">
    <property type="entry name" value="FAD-linked_Oxase-like_C"/>
</dbReference>
<protein>
    <submittedName>
        <fullName evidence="6">FAD-binding oxidoreductase</fullName>
    </submittedName>
</protein>
<keyword evidence="4" id="KW-0560">Oxidoreductase</keyword>
<dbReference type="InterPro" id="IPR006094">
    <property type="entry name" value="Oxid_FAD_bind_N"/>
</dbReference>
<dbReference type="InterPro" id="IPR016166">
    <property type="entry name" value="FAD-bd_PCMH"/>
</dbReference>
<proteinExistence type="predicted"/>
<keyword evidence="3" id="KW-0274">FAD</keyword>
<dbReference type="RefSeq" id="WP_138403335.1">
    <property type="nucleotide sequence ID" value="NZ_VBSP01000001.1"/>
</dbReference>
<accession>A0A5R9EK29</accession>
<evidence type="ECO:0000256" key="1">
    <source>
        <dbReference type="ARBA" id="ARBA00001974"/>
    </source>
</evidence>
<comment type="cofactor">
    <cofactor evidence="1">
        <name>FAD</name>
        <dbReference type="ChEBI" id="CHEBI:57692"/>
    </cofactor>
</comment>
<dbReference type="Pfam" id="PF01565">
    <property type="entry name" value="FAD_binding_4"/>
    <property type="match status" value="1"/>
</dbReference>